<dbReference type="InterPro" id="IPR007219">
    <property type="entry name" value="XnlR_reg_dom"/>
</dbReference>
<evidence type="ECO:0000256" key="3">
    <source>
        <dbReference type="ARBA" id="ARBA00023242"/>
    </source>
</evidence>
<dbReference type="GO" id="GO:0006351">
    <property type="term" value="P:DNA-templated transcription"/>
    <property type="evidence" value="ECO:0007669"/>
    <property type="project" value="InterPro"/>
</dbReference>
<dbReference type="PROSITE" id="PS50048">
    <property type="entry name" value="ZN2_CY6_FUNGAL_2"/>
    <property type="match status" value="2"/>
</dbReference>
<dbReference type="GO" id="GO:0005634">
    <property type="term" value="C:nucleus"/>
    <property type="evidence" value="ECO:0007669"/>
    <property type="project" value="UniProtKB-SubCell"/>
</dbReference>
<keyword evidence="2" id="KW-0479">Metal-binding</keyword>
<dbReference type="CDD" id="cd00067">
    <property type="entry name" value="GAL4"/>
    <property type="match status" value="2"/>
</dbReference>
<dbReference type="InterPro" id="IPR001138">
    <property type="entry name" value="Zn2Cys6_DnaBD"/>
</dbReference>
<dbReference type="GeneID" id="54423580"/>
<dbReference type="PROSITE" id="PS00463">
    <property type="entry name" value="ZN2_CY6_FUNGAL_1"/>
    <property type="match status" value="2"/>
</dbReference>
<keyword evidence="3" id="KW-0539">Nucleus</keyword>
<dbReference type="RefSeq" id="XP_033530210.1">
    <property type="nucleotide sequence ID" value="XM_033683010.1"/>
</dbReference>
<feature type="compositionally biased region" description="Low complexity" evidence="4">
    <location>
        <begin position="104"/>
        <end position="117"/>
    </location>
</feature>
<feature type="region of interest" description="Disordered" evidence="4">
    <location>
        <begin position="90"/>
        <end position="125"/>
    </location>
</feature>
<evidence type="ECO:0000313" key="6">
    <source>
        <dbReference type="EMBL" id="KAF1808579.1"/>
    </source>
</evidence>
<comment type="subcellular location">
    <subcellularLocation>
        <location evidence="1">Nucleus</location>
    </subcellularLocation>
</comment>
<protein>
    <recommendedName>
        <fullName evidence="5">Zn(2)-C6 fungal-type domain-containing protein</fullName>
    </recommendedName>
</protein>
<dbReference type="EMBL" id="ML975182">
    <property type="protein sequence ID" value="KAF1808579.1"/>
    <property type="molecule type" value="Genomic_DNA"/>
</dbReference>
<reference evidence="6 8" key="1">
    <citation type="submission" date="2020-01" db="EMBL/GenBank/DDBJ databases">
        <authorList>
            <consortium name="DOE Joint Genome Institute"/>
            <person name="Haridas S."/>
            <person name="Albert R."/>
            <person name="Binder M."/>
            <person name="Bloem J."/>
            <person name="Labutti K."/>
            <person name="Salamov A."/>
            <person name="Andreopoulos B."/>
            <person name="Baker S.E."/>
            <person name="Barry K."/>
            <person name="Bills G."/>
            <person name="Bluhm B.H."/>
            <person name="Cannon C."/>
            <person name="Castanera R."/>
            <person name="Culley D.E."/>
            <person name="Daum C."/>
            <person name="Ezra D."/>
            <person name="Gonzalez J.B."/>
            <person name="Henrissat B."/>
            <person name="Kuo A."/>
            <person name="Liang C."/>
            <person name="Lipzen A."/>
            <person name="Lutzoni F."/>
            <person name="Magnuson J."/>
            <person name="Mondo S."/>
            <person name="Nolan M."/>
            <person name="Ohm R."/>
            <person name="Pangilinan J."/>
            <person name="Park H.-J."/>
            <person name="Ramirez L."/>
            <person name="Alfaro M."/>
            <person name="Sun H."/>
            <person name="Tritt A."/>
            <person name="Yoshinaga Y."/>
            <person name="Zwiers L.-H."/>
            <person name="Turgeon B.G."/>
            <person name="Goodwin S.B."/>
            <person name="Spatafora J.W."/>
            <person name="Crous P.W."/>
            <person name="Grigoriev I.V."/>
        </authorList>
    </citation>
    <scope>NUCLEOTIDE SEQUENCE</scope>
    <source>
        <strain evidence="6 8">CBS 781.70</strain>
    </source>
</reference>
<feature type="domain" description="Zn(2)-C6 fungal-type" evidence="5">
    <location>
        <begin position="54"/>
        <end position="83"/>
    </location>
</feature>
<dbReference type="InterPro" id="IPR050613">
    <property type="entry name" value="Sec_Metabolite_Reg"/>
</dbReference>
<dbReference type="Gene3D" id="4.10.240.10">
    <property type="entry name" value="Zn(2)-C6 fungal-type DNA-binding domain"/>
    <property type="match status" value="2"/>
</dbReference>
<dbReference type="GO" id="GO:0008270">
    <property type="term" value="F:zinc ion binding"/>
    <property type="evidence" value="ECO:0007669"/>
    <property type="project" value="InterPro"/>
</dbReference>
<reference evidence="8" key="2">
    <citation type="submission" date="2020-04" db="EMBL/GenBank/DDBJ databases">
        <authorList>
            <consortium name="NCBI Genome Project"/>
        </authorList>
    </citation>
    <scope>NUCLEOTIDE SEQUENCE</scope>
    <source>
        <strain evidence="8">CBS 781.70</strain>
    </source>
</reference>
<dbReference type="GO" id="GO:0003677">
    <property type="term" value="F:DNA binding"/>
    <property type="evidence" value="ECO:0007669"/>
    <property type="project" value="InterPro"/>
</dbReference>
<evidence type="ECO:0000313" key="8">
    <source>
        <dbReference type="RefSeq" id="XP_033530210.1"/>
    </source>
</evidence>
<dbReference type="Proteomes" id="UP000504638">
    <property type="component" value="Unplaced"/>
</dbReference>
<dbReference type="PANTHER" id="PTHR31001">
    <property type="entry name" value="UNCHARACTERIZED TRANSCRIPTIONAL REGULATORY PROTEIN"/>
    <property type="match status" value="1"/>
</dbReference>
<accession>A0A6G1FSC2</accession>
<dbReference type="OrthoDB" id="3989227at2759"/>
<feature type="domain" description="Zn(2)-C6 fungal-type" evidence="5">
    <location>
        <begin position="10"/>
        <end position="40"/>
    </location>
</feature>
<dbReference type="InterPro" id="IPR036864">
    <property type="entry name" value="Zn2-C6_fun-type_DNA-bd_sf"/>
</dbReference>
<dbReference type="AlphaFoldDB" id="A0A6G1FSC2"/>
<name>A0A6G1FSC2_9PEZI</name>
<keyword evidence="7" id="KW-1185">Reference proteome</keyword>
<dbReference type="GO" id="GO:0000981">
    <property type="term" value="F:DNA-binding transcription factor activity, RNA polymerase II-specific"/>
    <property type="evidence" value="ECO:0007669"/>
    <property type="project" value="InterPro"/>
</dbReference>
<dbReference type="PANTHER" id="PTHR31001:SF85">
    <property type="entry name" value="ZN(II)2CYS6 TRANSCRIPTION FACTOR (EUROFUNG)"/>
    <property type="match status" value="1"/>
</dbReference>
<dbReference type="SMART" id="SM00066">
    <property type="entry name" value="GAL4"/>
    <property type="match status" value="2"/>
</dbReference>
<evidence type="ECO:0000256" key="2">
    <source>
        <dbReference type="ARBA" id="ARBA00022723"/>
    </source>
</evidence>
<gene>
    <name evidence="6 8" type="ORF">P152DRAFT_517473</name>
</gene>
<dbReference type="Pfam" id="PF00172">
    <property type="entry name" value="Zn_clus"/>
    <property type="match status" value="2"/>
</dbReference>
<dbReference type="Pfam" id="PF04082">
    <property type="entry name" value="Fungal_trans"/>
    <property type="match status" value="1"/>
</dbReference>
<evidence type="ECO:0000259" key="5">
    <source>
        <dbReference type="PROSITE" id="PS50048"/>
    </source>
</evidence>
<dbReference type="SUPFAM" id="SSF57701">
    <property type="entry name" value="Zn2/Cys6 DNA-binding domain"/>
    <property type="match status" value="2"/>
</dbReference>
<evidence type="ECO:0000313" key="7">
    <source>
        <dbReference type="Proteomes" id="UP000504638"/>
    </source>
</evidence>
<sequence length="591" mass="66687">MSPSQSIIPACLTCRRKKVHCDRRSPSCSPCSKSGLECSYPTANSRYIVSRERSCKACRRRRAKCDRKRPCNACVTAGVSCIYASAERPGHGNDSTGVSGGAATGSSPTGRGTSVSTNTGTAVDQDRRPVYPSVILGNGPIAVKLTELHPNVAHIWFLWHSFTENVEPLFKIFHAPSVHEQLLSAMQDIGTMDGDLETLIFAVYFAAIVIEEESECLIKFRQSKIDLLKRYRYALEQCFVRSNSRARLSVASLQALVLFLNMTHYSPLSTPVDSLLTLGIGLALRLNLHQDPSQSSQGHPSYPTIADHTSAEMRRRLWWHIMALDVQYAEAAIRDPIISEAMWTTRFPSSYNDGELDCLSEQPMPPPTGETFDPEIFATQATAPHSDEQESRRTDMSFALSRLEIMKSLRRYSFSEQFCINNGYNYLATPVAQIQFLNDLVQRVHQKYLRFQQGNDRLSFFERNAVKLILSKHLMMAKRNEPIREILSNCIKVLEAAVGLRKSQARWAWLLRQPVELDSLELLLECLARRPDTEQLSGDEDLEHAWTLAKKATESGERDNLAACYPAQWARIQKLCEHAIERRFPRTQISN</sequence>
<proteinExistence type="predicted"/>
<evidence type="ECO:0000256" key="1">
    <source>
        <dbReference type="ARBA" id="ARBA00004123"/>
    </source>
</evidence>
<reference evidence="8" key="3">
    <citation type="submission" date="2025-04" db="UniProtKB">
        <authorList>
            <consortium name="RefSeq"/>
        </authorList>
    </citation>
    <scope>IDENTIFICATION</scope>
    <source>
        <strain evidence="8">CBS 781.70</strain>
    </source>
</reference>
<dbReference type="CDD" id="cd12148">
    <property type="entry name" value="fungal_TF_MHR"/>
    <property type="match status" value="1"/>
</dbReference>
<evidence type="ECO:0000256" key="4">
    <source>
        <dbReference type="SAM" id="MobiDB-lite"/>
    </source>
</evidence>
<organism evidence="6">
    <name type="scientific">Eremomyces bilateralis CBS 781.70</name>
    <dbReference type="NCBI Taxonomy" id="1392243"/>
    <lineage>
        <taxon>Eukaryota</taxon>
        <taxon>Fungi</taxon>
        <taxon>Dikarya</taxon>
        <taxon>Ascomycota</taxon>
        <taxon>Pezizomycotina</taxon>
        <taxon>Dothideomycetes</taxon>
        <taxon>Dothideomycetes incertae sedis</taxon>
        <taxon>Eremomycetales</taxon>
        <taxon>Eremomycetaceae</taxon>
        <taxon>Eremomyces</taxon>
    </lineage>
</organism>